<keyword evidence="1" id="KW-0812">Transmembrane</keyword>
<evidence type="ECO:0008006" key="4">
    <source>
        <dbReference type="Google" id="ProtNLM"/>
    </source>
</evidence>
<dbReference type="AlphaFoldDB" id="G7DZ41"/>
<reference evidence="2 3" key="1">
    <citation type="journal article" date="2011" name="J. Gen. Appl. Microbiol.">
        <title>Draft genome sequencing of the enigmatic basidiomycete Mixia osmundae.</title>
        <authorList>
            <person name="Nishida H."/>
            <person name="Nagatsuka Y."/>
            <person name="Sugiyama J."/>
        </authorList>
    </citation>
    <scope>NUCLEOTIDE SEQUENCE [LARGE SCALE GENOMIC DNA]</scope>
    <source>
        <strain evidence="3">CBS 9802 / IAM 14324 / JCM 22182 / KY 12970</strain>
    </source>
</reference>
<dbReference type="EMBL" id="BABT02000067">
    <property type="protein sequence ID" value="GAA95851.1"/>
    <property type="molecule type" value="Genomic_DNA"/>
</dbReference>
<name>G7DZ41_MIXOS</name>
<proteinExistence type="predicted"/>
<evidence type="ECO:0000313" key="2">
    <source>
        <dbReference type="EMBL" id="GAA95851.1"/>
    </source>
</evidence>
<dbReference type="PANTHER" id="PTHR32251">
    <property type="entry name" value="3-OXO-5-ALPHA-STEROID 4-DEHYDROGENASE"/>
    <property type="match status" value="1"/>
</dbReference>
<feature type="transmembrane region" description="Helical" evidence="1">
    <location>
        <begin position="229"/>
        <end position="250"/>
    </location>
</feature>
<dbReference type="Proteomes" id="UP000009131">
    <property type="component" value="Unassembled WGS sequence"/>
</dbReference>
<evidence type="ECO:0000313" key="3">
    <source>
        <dbReference type="Proteomes" id="UP000009131"/>
    </source>
</evidence>
<organism evidence="2 3">
    <name type="scientific">Mixia osmundae (strain CBS 9802 / IAM 14324 / JCM 22182 / KY 12970)</name>
    <dbReference type="NCBI Taxonomy" id="764103"/>
    <lineage>
        <taxon>Eukaryota</taxon>
        <taxon>Fungi</taxon>
        <taxon>Dikarya</taxon>
        <taxon>Basidiomycota</taxon>
        <taxon>Pucciniomycotina</taxon>
        <taxon>Mixiomycetes</taxon>
        <taxon>Mixiales</taxon>
        <taxon>Mixiaceae</taxon>
        <taxon>Mixia</taxon>
    </lineage>
</organism>
<accession>G7DZ41</accession>
<dbReference type="eggNOG" id="KOG4650">
    <property type="taxonomic scope" value="Eukaryota"/>
</dbReference>
<reference evidence="2 3" key="2">
    <citation type="journal article" date="2012" name="Open Biol.">
        <title>Characteristics of nucleosomes and linker DNA regions on the genome of the basidiomycete Mixia osmundae revealed by mono- and dinucleosome mapping.</title>
        <authorList>
            <person name="Nishida H."/>
            <person name="Kondo S."/>
            <person name="Matsumoto T."/>
            <person name="Suzuki Y."/>
            <person name="Yoshikawa H."/>
            <person name="Taylor T.D."/>
            <person name="Sugiyama J."/>
        </authorList>
    </citation>
    <scope>NUCLEOTIDE SEQUENCE [LARGE SCALE GENOMIC DNA]</scope>
    <source>
        <strain evidence="3">CBS 9802 / IAM 14324 / JCM 22182 / KY 12970</strain>
    </source>
</reference>
<feature type="transmembrane region" description="Helical" evidence="1">
    <location>
        <begin position="12"/>
        <end position="33"/>
    </location>
</feature>
<dbReference type="InterPro" id="IPR010721">
    <property type="entry name" value="UstE-like"/>
</dbReference>
<dbReference type="GO" id="GO:0016020">
    <property type="term" value="C:membrane"/>
    <property type="evidence" value="ECO:0007669"/>
    <property type="project" value="TreeGrafter"/>
</dbReference>
<protein>
    <recommendedName>
        <fullName evidence="4">Steroid 5-alpha reductase C-terminal domain-containing protein</fullName>
    </recommendedName>
</protein>
<dbReference type="RefSeq" id="XP_014566847.1">
    <property type="nucleotide sequence ID" value="XM_014711361.1"/>
</dbReference>
<keyword evidence="1" id="KW-0472">Membrane</keyword>
<dbReference type="InParanoid" id="G7DZ41"/>
<dbReference type="OMA" id="FQMLWVW"/>
<feature type="transmembrane region" description="Helical" evidence="1">
    <location>
        <begin position="45"/>
        <end position="62"/>
    </location>
</feature>
<dbReference type="OrthoDB" id="67965at2759"/>
<feature type="transmembrane region" description="Helical" evidence="1">
    <location>
        <begin position="148"/>
        <end position="167"/>
    </location>
</feature>
<evidence type="ECO:0000256" key="1">
    <source>
        <dbReference type="SAM" id="Phobius"/>
    </source>
</evidence>
<comment type="caution">
    <text evidence="2">The sequence shown here is derived from an EMBL/GenBank/DDBJ whole genome shotgun (WGS) entry which is preliminary data.</text>
</comment>
<feature type="transmembrane region" description="Helical" evidence="1">
    <location>
        <begin position="108"/>
        <end position="128"/>
    </location>
</feature>
<dbReference type="Pfam" id="PF06966">
    <property type="entry name" value="DUF1295"/>
    <property type="match status" value="1"/>
</dbReference>
<dbReference type="Gene3D" id="1.20.120.1630">
    <property type="match status" value="1"/>
</dbReference>
<gene>
    <name evidence="2" type="primary">Mo02508</name>
    <name evidence="2" type="ORF">E5Q_02508</name>
</gene>
<dbReference type="HOGENOM" id="CLU_043418_1_1_1"/>
<sequence length="342" mass="38503">MAGSPVIVLDPYYLAITFLITLALQYSTLAVAYTLQFDKLTDAAGSLNFFLIALITLTFGNQYHAREIVVSVFMMIWAARLGGFLFFRVLKTGSDGRFDQIRSNLLKFAGFFAFQTLWCWTVSLPVTILNSPRGSYGPRGGANPKFGSGTDIVGIIFWVIGFSIEAISDIEKFRYKSAKPAPDQVNNKGTWGFTRHPNYFGEILLQWGIWLLCIQPARSGLTSSETRHALYASVVGPIFITLLLFGLSGLPEAEKPAAQKYYLKTYGPKADGESKAWQNYQDYLDSTSIFWPIPPAIYRPLPKWLKQTVLLDLPFYHFDERKDGPKAIEEAKQKDRESRENA</sequence>
<feature type="transmembrane region" description="Helical" evidence="1">
    <location>
        <begin position="68"/>
        <end position="87"/>
    </location>
</feature>
<dbReference type="PANTHER" id="PTHR32251:SF15">
    <property type="entry name" value="3-OXO-5-ALPHA-STEROID 4-DEHYDROGENASE (DUF1295)"/>
    <property type="match status" value="1"/>
</dbReference>
<keyword evidence="1" id="KW-1133">Transmembrane helix</keyword>
<keyword evidence="3" id="KW-1185">Reference proteome</keyword>